<dbReference type="Pfam" id="PF00787">
    <property type="entry name" value="PX"/>
    <property type="match status" value="1"/>
</dbReference>
<dbReference type="PANTHER" id="PTHR10555:SF170">
    <property type="entry name" value="FI18122P1"/>
    <property type="match status" value="1"/>
</dbReference>
<dbReference type="OrthoDB" id="289314at2759"/>
<keyword evidence="3" id="KW-1185">Reference proteome</keyword>
<evidence type="ECO:0000313" key="3">
    <source>
        <dbReference type="Proteomes" id="UP000187209"/>
    </source>
</evidence>
<proteinExistence type="predicted"/>
<dbReference type="CDD" id="cd06093">
    <property type="entry name" value="PX_domain"/>
    <property type="match status" value="1"/>
</dbReference>
<accession>A0A1R2CP89</accession>
<dbReference type="GO" id="GO:0005768">
    <property type="term" value="C:endosome"/>
    <property type="evidence" value="ECO:0007669"/>
    <property type="project" value="TreeGrafter"/>
</dbReference>
<sequence>MENNKSSEEIEDDVVRESNKARLSFAIDTRGDLIGSTIAIKEYSVKEEKFGKKTLYTICGSDSNGSFQIVRRYSEFFILRSVLVERWPGFYVPKIPSKQALGNLDPAFIEKRKKLLELFLKKISNLEYIYQSNEFQSFIRNTSDYKALVKTFDHFEMTTAENIVKTFPRFLRDEIPENIDERFTEAESIFKVALQALIEFQDQCKLCVESFDSFEVDLIAFIAEFREIGTVFTAKTSEAGNRESFFNPYVILLDWVFAEILDIESLIEAIETRYKYYLVVTSLENKHESCKKSLTKIQSGKKSISQFFSKKSKEDMEQKTQNDIEILEKNIQVSKDCHKIMSLRLLNKEIPMFKTAKLETYKHIMKVFSTASIQELTILVQQTQSLEFFLESS</sequence>
<dbReference type="PROSITE" id="PS50195">
    <property type="entry name" value="PX"/>
    <property type="match status" value="1"/>
</dbReference>
<evidence type="ECO:0000313" key="2">
    <source>
        <dbReference type="EMBL" id="OMJ90818.1"/>
    </source>
</evidence>
<name>A0A1R2CP89_9CILI</name>
<dbReference type="PANTHER" id="PTHR10555">
    <property type="entry name" value="SORTING NEXIN"/>
    <property type="match status" value="1"/>
</dbReference>
<gene>
    <name evidence="2" type="ORF">SteCoe_6801</name>
</gene>
<dbReference type="Proteomes" id="UP000187209">
    <property type="component" value="Unassembled WGS sequence"/>
</dbReference>
<dbReference type="SUPFAM" id="SSF64268">
    <property type="entry name" value="PX domain"/>
    <property type="match status" value="1"/>
</dbReference>
<protein>
    <recommendedName>
        <fullName evidence="1">PX domain-containing protein</fullName>
    </recommendedName>
</protein>
<dbReference type="SMART" id="SM00312">
    <property type="entry name" value="PX"/>
    <property type="match status" value="1"/>
</dbReference>
<dbReference type="InterPro" id="IPR036871">
    <property type="entry name" value="PX_dom_sf"/>
</dbReference>
<dbReference type="Gene3D" id="3.30.1520.10">
    <property type="entry name" value="Phox-like domain"/>
    <property type="match status" value="1"/>
</dbReference>
<comment type="caution">
    <text evidence="2">The sequence shown here is derived from an EMBL/GenBank/DDBJ whole genome shotgun (WGS) entry which is preliminary data.</text>
</comment>
<dbReference type="GO" id="GO:0035091">
    <property type="term" value="F:phosphatidylinositol binding"/>
    <property type="evidence" value="ECO:0007669"/>
    <property type="project" value="InterPro"/>
</dbReference>
<dbReference type="InterPro" id="IPR001683">
    <property type="entry name" value="PX_dom"/>
</dbReference>
<reference evidence="2 3" key="1">
    <citation type="submission" date="2016-11" db="EMBL/GenBank/DDBJ databases">
        <title>The macronuclear genome of Stentor coeruleus: a giant cell with tiny introns.</title>
        <authorList>
            <person name="Slabodnick M."/>
            <person name="Ruby J.G."/>
            <person name="Reiff S.B."/>
            <person name="Swart E.C."/>
            <person name="Gosai S."/>
            <person name="Prabakaran S."/>
            <person name="Witkowska E."/>
            <person name="Larue G.E."/>
            <person name="Fisher S."/>
            <person name="Freeman R.M."/>
            <person name="Gunawardena J."/>
            <person name="Chu W."/>
            <person name="Stover N.A."/>
            <person name="Gregory B.D."/>
            <person name="Nowacki M."/>
            <person name="Derisi J."/>
            <person name="Roy S.W."/>
            <person name="Marshall W.F."/>
            <person name="Sood P."/>
        </authorList>
    </citation>
    <scope>NUCLEOTIDE SEQUENCE [LARGE SCALE GENOMIC DNA]</scope>
    <source>
        <strain evidence="2">WM001</strain>
    </source>
</reference>
<feature type="domain" description="PX" evidence="1">
    <location>
        <begin position="34"/>
        <end position="146"/>
    </location>
</feature>
<organism evidence="2 3">
    <name type="scientific">Stentor coeruleus</name>
    <dbReference type="NCBI Taxonomy" id="5963"/>
    <lineage>
        <taxon>Eukaryota</taxon>
        <taxon>Sar</taxon>
        <taxon>Alveolata</taxon>
        <taxon>Ciliophora</taxon>
        <taxon>Postciliodesmatophora</taxon>
        <taxon>Heterotrichea</taxon>
        <taxon>Heterotrichida</taxon>
        <taxon>Stentoridae</taxon>
        <taxon>Stentor</taxon>
    </lineage>
</organism>
<dbReference type="AlphaFoldDB" id="A0A1R2CP89"/>
<dbReference type="EMBL" id="MPUH01000095">
    <property type="protein sequence ID" value="OMJ90818.1"/>
    <property type="molecule type" value="Genomic_DNA"/>
</dbReference>
<evidence type="ECO:0000259" key="1">
    <source>
        <dbReference type="PROSITE" id="PS50195"/>
    </source>
</evidence>